<comment type="function">
    <text evidence="4 14">Catalyzes ATP-dependent phosphorylation of adenosylcobinamide and addition of GMP to adenosylcobinamide phosphate.</text>
</comment>
<keyword evidence="13 14" id="KW-0342">GTP-binding</keyword>
<evidence type="ECO:0000256" key="7">
    <source>
        <dbReference type="ARBA" id="ARBA00007490"/>
    </source>
</evidence>
<dbReference type="PANTHER" id="PTHR34848:SF1">
    <property type="entry name" value="BIFUNCTIONAL ADENOSYLCOBALAMIN BIOSYNTHESIS PROTEIN COBU"/>
    <property type="match status" value="1"/>
</dbReference>
<evidence type="ECO:0000256" key="6">
    <source>
        <dbReference type="ARBA" id="ARBA00005159"/>
    </source>
</evidence>
<evidence type="ECO:0000256" key="4">
    <source>
        <dbReference type="ARBA" id="ARBA00003889"/>
    </source>
</evidence>
<comment type="catalytic activity">
    <reaction evidence="2 14">
        <text>adenosylcob(III)inamide phosphate + GTP + H(+) = adenosylcob(III)inamide-GDP + diphosphate</text>
        <dbReference type="Rhea" id="RHEA:22712"/>
        <dbReference type="ChEBI" id="CHEBI:15378"/>
        <dbReference type="ChEBI" id="CHEBI:33019"/>
        <dbReference type="ChEBI" id="CHEBI:37565"/>
        <dbReference type="ChEBI" id="CHEBI:58502"/>
        <dbReference type="ChEBI" id="CHEBI:60487"/>
        <dbReference type="EC" id="2.7.7.62"/>
    </reaction>
</comment>
<accession>A0ABQ0A231</accession>
<dbReference type="GO" id="GO:0016779">
    <property type="term" value="F:nucleotidyltransferase activity"/>
    <property type="evidence" value="ECO:0007669"/>
    <property type="project" value="UniProtKB-KW"/>
</dbReference>
<dbReference type="CDD" id="cd00544">
    <property type="entry name" value="CobU"/>
    <property type="match status" value="1"/>
</dbReference>
<evidence type="ECO:0000256" key="13">
    <source>
        <dbReference type="ARBA" id="ARBA00023134"/>
    </source>
</evidence>
<evidence type="ECO:0000256" key="12">
    <source>
        <dbReference type="ARBA" id="ARBA00022840"/>
    </source>
</evidence>
<comment type="catalytic activity">
    <reaction evidence="1 14">
        <text>adenosylcob(III)inamide + ATP = adenosylcob(III)inamide phosphate + ADP + H(+)</text>
        <dbReference type="Rhea" id="RHEA:15769"/>
        <dbReference type="ChEBI" id="CHEBI:2480"/>
        <dbReference type="ChEBI" id="CHEBI:15378"/>
        <dbReference type="ChEBI" id="CHEBI:30616"/>
        <dbReference type="ChEBI" id="CHEBI:58502"/>
        <dbReference type="ChEBI" id="CHEBI:456216"/>
        <dbReference type="EC" id="2.7.1.156"/>
    </reaction>
</comment>
<evidence type="ECO:0000256" key="8">
    <source>
        <dbReference type="ARBA" id="ARBA00022573"/>
    </source>
</evidence>
<keyword evidence="16" id="KW-1185">Reference proteome</keyword>
<sequence length="177" mass="19595">MIHLVTGGARSGKSRYAEELAYQDDAVTYVATATAGDEEMAERIGRHQKDRPDYWALIEEPFELSAVIREARNQTLVIDCLTLYLTNWLCDPERDANFESEKSSLISALKTRSPDTHIVIVTNEVGSGIVPMGQLSRRFSDEAGWLNQAIARVADDVTLVVSGCPLPLKRQGHLVHG</sequence>
<keyword evidence="9 14" id="KW-0808">Transferase</keyword>
<dbReference type="Pfam" id="PF02283">
    <property type="entry name" value="CobU"/>
    <property type="match status" value="1"/>
</dbReference>
<name>A0ABQ0A231_9GAMM</name>
<dbReference type="EC" id="2.7.1.156" evidence="14"/>
<keyword evidence="11 14" id="KW-0418">Kinase</keyword>
<dbReference type="InterPro" id="IPR003203">
    <property type="entry name" value="CobU/CobP"/>
</dbReference>
<dbReference type="InterPro" id="IPR027417">
    <property type="entry name" value="P-loop_NTPase"/>
</dbReference>
<keyword evidence="15" id="KW-0548">Nucleotidyltransferase</keyword>
<comment type="pathway">
    <text evidence="6 14">Cofactor biosynthesis; adenosylcobalamin biosynthesis; adenosylcobalamin from cob(II)yrinate a,c-diamide: step 5/7.</text>
</comment>
<proteinExistence type="inferred from homology"/>
<comment type="caution">
    <text evidence="15">The sequence shown here is derived from an EMBL/GenBank/DDBJ whole genome shotgun (WGS) entry which is preliminary data.</text>
</comment>
<gene>
    <name evidence="15" type="primary">cobU</name>
    <name evidence="15" type="ORF">NBRC116585_25660</name>
</gene>
<evidence type="ECO:0000256" key="3">
    <source>
        <dbReference type="ARBA" id="ARBA00001522"/>
    </source>
</evidence>
<keyword evidence="10 14" id="KW-0547">Nucleotide-binding</keyword>
<protein>
    <recommendedName>
        <fullName evidence="14">Bifunctional adenosylcobalamin biosynthesis protein</fullName>
        <ecNumber evidence="14">2.7.1.156</ecNumber>
        <ecNumber evidence="14">2.7.7.62</ecNumber>
    </recommendedName>
</protein>
<dbReference type="EC" id="2.7.7.62" evidence="14"/>
<dbReference type="PANTHER" id="PTHR34848">
    <property type="match status" value="1"/>
</dbReference>
<evidence type="ECO:0000313" key="16">
    <source>
        <dbReference type="Proteomes" id="UP001481413"/>
    </source>
</evidence>
<dbReference type="EMBL" id="BAABWH010000007">
    <property type="protein sequence ID" value="GAA6146448.1"/>
    <property type="molecule type" value="Genomic_DNA"/>
</dbReference>
<comment type="similarity">
    <text evidence="7 14">Belongs to the CobU/CobP family.</text>
</comment>
<evidence type="ECO:0000313" key="15">
    <source>
        <dbReference type="EMBL" id="GAA6146448.1"/>
    </source>
</evidence>
<evidence type="ECO:0000256" key="1">
    <source>
        <dbReference type="ARBA" id="ARBA00000312"/>
    </source>
</evidence>
<dbReference type="RefSeq" id="WP_353295669.1">
    <property type="nucleotide sequence ID" value="NZ_BAABWH010000007.1"/>
</dbReference>
<evidence type="ECO:0000256" key="2">
    <source>
        <dbReference type="ARBA" id="ARBA00000711"/>
    </source>
</evidence>
<keyword evidence="8 14" id="KW-0169">Cobalamin biosynthesis</keyword>
<evidence type="ECO:0000256" key="11">
    <source>
        <dbReference type="ARBA" id="ARBA00022777"/>
    </source>
</evidence>
<dbReference type="SUPFAM" id="SSF52540">
    <property type="entry name" value="P-loop containing nucleoside triphosphate hydrolases"/>
    <property type="match status" value="1"/>
</dbReference>
<evidence type="ECO:0000256" key="5">
    <source>
        <dbReference type="ARBA" id="ARBA00004692"/>
    </source>
</evidence>
<comment type="pathway">
    <text evidence="5 14">Cofactor biosynthesis; adenosylcobalamin biosynthesis; adenosylcobalamin from cob(II)yrinate a,c-diamide: step 6/7.</text>
</comment>
<dbReference type="GO" id="GO:0016301">
    <property type="term" value="F:kinase activity"/>
    <property type="evidence" value="ECO:0007669"/>
    <property type="project" value="UniProtKB-KW"/>
</dbReference>
<dbReference type="Proteomes" id="UP001481413">
    <property type="component" value="Unassembled WGS sequence"/>
</dbReference>
<comment type="catalytic activity">
    <reaction evidence="3">
        <text>adenosylcob(III)inamide + GTP = adenosylcob(III)inamide phosphate + GDP + H(+)</text>
        <dbReference type="Rhea" id="RHEA:15765"/>
        <dbReference type="ChEBI" id="CHEBI:2480"/>
        <dbReference type="ChEBI" id="CHEBI:15378"/>
        <dbReference type="ChEBI" id="CHEBI:37565"/>
        <dbReference type="ChEBI" id="CHEBI:58189"/>
        <dbReference type="ChEBI" id="CHEBI:58502"/>
        <dbReference type="EC" id="2.7.1.156"/>
    </reaction>
</comment>
<organism evidence="15 16">
    <name type="scientific">Thalassolituus maritimus</name>
    <dbReference type="NCBI Taxonomy" id="484498"/>
    <lineage>
        <taxon>Bacteria</taxon>
        <taxon>Pseudomonadati</taxon>
        <taxon>Pseudomonadota</taxon>
        <taxon>Gammaproteobacteria</taxon>
        <taxon>Oceanospirillales</taxon>
        <taxon>Oceanospirillaceae</taxon>
        <taxon>Thalassolituus</taxon>
    </lineage>
</organism>
<dbReference type="PIRSF" id="PIRSF006135">
    <property type="entry name" value="CobU"/>
    <property type="match status" value="1"/>
</dbReference>
<reference evidence="15 16" key="1">
    <citation type="submission" date="2024-04" db="EMBL/GenBank/DDBJ databases">
        <title>Draft genome sequence of Thalassolituus maritimus NBRC 116585.</title>
        <authorList>
            <person name="Miyakawa T."/>
            <person name="Kusuya Y."/>
            <person name="Miura T."/>
        </authorList>
    </citation>
    <scope>NUCLEOTIDE SEQUENCE [LARGE SCALE GENOMIC DNA]</scope>
    <source>
        <strain evidence="15 16">5NW40-0001</strain>
    </source>
</reference>
<keyword evidence="12 14" id="KW-0067">ATP-binding</keyword>
<evidence type="ECO:0000256" key="10">
    <source>
        <dbReference type="ARBA" id="ARBA00022741"/>
    </source>
</evidence>
<dbReference type="Gene3D" id="3.40.50.300">
    <property type="entry name" value="P-loop containing nucleotide triphosphate hydrolases"/>
    <property type="match status" value="1"/>
</dbReference>
<evidence type="ECO:0000256" key="9">
    <source>
        <dbReference type="ARBA" id="ARBA00022679"/>
    </source>
</evidence>
<dbReference type="NCBIfam" id="NF004469">
    <property type="entry name" value="PRK05800.1"/>
    <property type="match status" value="1"/>
</dbReference>
<evidence type="ECO:0000256" key="14">
    <source>
        <dbReference type="PIRNR" id="PIRNR006135"/>
    </source>
</evidence>